<accession>A0A0L6TVN2</accession>
<comment type="caution">
    <text evidence="1">The sequence shown here is derived from an EMBL/GenBank/DDBJ whole genome shotgun (WGS) entry which is preliminary data.</text>
</comment>
<name>A0A0L6TVN2_9FIRM</name>
<dbReference type="EMBL" id="LGYO01000067">
    <property type="protein sequence ID" value="KNZ40329.1"/>
    <property type="molecule type" value="Genomic_DNA"/>
</dbReference>
<sequence>MQNSRARYWLRAFFSLVYHINYGNDVKYVGKTVIYVEHGYLACFFDKIISVSKIAFKSAAD</sequence>
<protein>
    <submittedName>
        <fullName evidence="1">Uncharacterized protein</fullName>
    </submittedName>
</protein>
<gene>
    <name evidence="1" type="ORF">AKG39_18220</name>
</gene>
<evidence type="ECO:0000313" key="2">
    <source>
        <dbReference type="Proteomes" id="UP000036873"/>
    </source>
</evidence>
<keyword evidence="2" id="KW-1185">Reference proteome</keyword>
<reference evidence="2" key="1">
    <citation type="submission" date="2015-07" db="EMBL/GenBank/DDBJ databases">
        <title>Draft genome sequence of Acetobacterium bakii DSM 8293, a potential psychrophilic chemical producer through syngas fermentation.</title>
        <authorList>
            <person name="Song Y."/>
            <person name="Hwang S."/>
            <person name="Cho B.-K."/>
        </authorList>
    </citation>
    <scope>NUCLEOTIDE SEQUENCE [LARGE SCALE GENOMIC DNA]</scope>
    <source>
        <strain evidence="2">DSM 8239</strain>
    </source>
</reference>
<organism evidence="1 2">
    <name type="scientific">Acetobacterium bakii</name>
    <dbReference type="NCBI Taxonomy" id="52689"/>
    <lineage>
        <taxon>Bacteria</taxon>
        <taxon>Bacillati</taxon>
        <taxon>Bacillota</taxon>
        <taxon>Clostridia</taxon>
        <taxon>Eubacteriales</taxon>
        <taxon>Eubacteriaceae</taxon>
        <taxon>Acetobacterium</taxon>
    </lineage>
</organism>
<proteinExistence type="predicted"/>
<dbReference type="STRING" id="52689.AKG39_18220"/>
<dbReference type="Proteomes" id="UP000036873">
    <property type="component" value="Unassembled WGS sequence"/>
</dbReference>
<evidence type="ECO:0000313" key="1">
    <source>
        <dbReference type="EMBL" id="KNZ40329.1"/>
    </source>
</evidence>
<dbReference type="AlphaFoldDB" id="A0A0L6TVN2"/>